<evidence type="ECO:0000313" key="2">
    <source>
        <dbReference type="Proteomes" id="UP000014062"/>
    </source>
</evidence>
<organism evidence="1 2">
    <name type="scientific">Streptomyces lividans 1326</name>
    <dbReference type="NCBI Taxonomy" id="1200984"/>
    <lineage>
        <taxon>Bacteria</taxon>
        <taxon>Bacillati</taxon>
        <taxon>Actinomycetota</taxon>
        <taxon>Actinomycetes</taxon>
        <taxon>Kitasatosporales</taxon>
        <taxon>Streptomycetaceae</taxon>
        <taxon>Streptomyces</taxon>
    </lineage>
</organism>
<evidence type="ECO:0000313" key="1">
    <source>
        <dbReference type="EMBL" id="EOY45815.1"/>
    </source>
</evidence>
<dbReference type="Proteomes" id="UP000014062">
    <property type="component" value="Chromosome"/>
</dbReference>
<protein>
    <submittedName>
        <fullName evidence="1">Uncharacterized protein</fullName>
    </submittedName>
</protein>
<dbReference type="AlphaFoldDB" id="A0A7U9DP13"/>
<reference evidence="2" key="1">
    <citation type="journal article" date="2013" name="Genome Biol. Evol.">
        <title>The genome sequence of Streptomyces lividans 66 reveals a novel tRNA-dependent peptide biosynthetic system within a metal-related genomic island.</title>
        <authorList>
            <person name="Cruz-Morales P."/>
            <person name="Vijgenboom E."/>
            <person name="Iruegas-Bocardo F."/>
            <person name="Girard G."/>
            <person name="Yanez-Guerra L.A."/>
            <person name="Ramos-Aboites H.E."/>
            <person name="Pernodet J.L."/>
            <person name="Anne J."/>
            <person name="van Wezel G.P."/>
            <person name="Barona-Gomez F."/>
        </authorList>
    </citation>
    <scope>NUCLEOTIDE SEQUENCE [LARGE SCALE GENOMIC DNA]</scope>
    <source>
        <strain evidence="2">1326</strain>
    </source>
</reference>
<gene>
    <name evidence="1" type="ORF">SLI_1098</name>
</gene>
<sequence>MSPLTPTPDHALWHRTPALSDCLALPHIAAAFAGDALVRELEADGVEGVLHEPADRSLVVLGLHNPSTTESRVNLRALLPEHTDCTWHFLSGSMHTSEAADGLHLHLAASETVWLTATT</sequence>
<dbReference type="RefSeq" id="WP_016325511.1">
    <property type="nucleotide sequence ID" value="NZ_CM001889.1"/>
</dbReference>
<proteinExistence type="predicted"/>
<name>A0A7U9DP13_STRLI</name>
<dbReference type="EMBL" id="CM001889">
    <property type="protein sequence ID" value="EOY45815.1"/>
    <property type="molecule type" value="Genomic_DNA"/>
</dbReference>
<accession>A0A7U9DP13</accession>